<dbReference type="Gene3D" id="1.10.10.60">
    <property type="entry name" value="Homeodomain-like"/>
    <property type="match status" value="1"/>
</dbReference>
<dbReference type="PANTHER" id="PTHR47863:SF4">
    <property type="entry name" value="RING_FYVE_PHD ZINC FINGER SUPERFAMILY PROTEIN"/>
    <property type="match status" value="1"/>
</dbReference>
<dbReference type="GO" id="GO:0008270">
    <property type="term" value="F:zinc ion binding"/>
    <property type="evidence" value="ECO:0007669"/>
    <property type="project" value="UniProtKB-KW"/>
</dbReference>
<dbReference type="CDD" id="cd11660">
    <property type="entry name" value="SANT_TRF"/>
    <property type="match status" value="1"/>
</dbReference>
<evidence type="ECO:0000256" key="1">
    <source>
        <dbReference type="ARBA" id="ARBA00022723"/>
    </source>
</evidence>
<gene>
    <name evidence="6" type="ORF">F3Y22_tig00111377pilonHSYRG00007</name>
</gene>
<dbReference type="PANTHER" id="PTHR47863">
    <property type="entry name" value="RING/FYVE/PHD ZINC FINGER SUPERFAMILY PROTEIN"/>
    <property type="match status" value="1"/>
</dbReference>
<organism evidence="6 7">
    <name type="scientific">Hibiscus syriacus</name>
    <name type="common">Rose of Sharon</name>
    <dbReference type="NCBI Taxonomy" id="106335"/>
    <lineage>
        <taxon>Eukaryota</taxon>
        <taxon>Viridiplantae</taxon>
        <taxon>Streptophyta</taxon>
        <taxon>Embryophyta</taxon>
        <taxon>Tracheophyta</taxon>
        <taxon>Spermatophyta</taxon>
        <taxon>Magnoliopsida</taxon>
        <taxon>eudicotyledons</taxon>
        <taxon>Gunneridae</taxon>
        <taxon>Pentapetalae</taxon>
        <taxon>rosids</taxon>
        <taxon>malvids</taxon>
        <taxon>Malvales</taxon>
        <taxon>Malvaceae</taxon>
        <taxon>Malvoideae</taxon>
        <taxon>Hibiscus</taxon>
    </lineage>
</organism>
<dbReference type="PROSITE" id="PS50090">
    <property type="entry name" value="MYB_LIKE"/>
    <property type="match status" value="1"/>
</dbReference>
<dbReference type="Proteomes" id="UP000436088">
    <property type="component" value="Unassembled WGS sequence"/>
</dbReference>
<dbReference type="SUPFAM" id="SSF46689">
    <property type="entry name" value="Homeodomain-like"/>
    <property type="match status" value="1"/>
</dbReference>
<dbReference type="InterPro" id="IPR013083">
    <property type="entry name" value="Znf_RING/FYVE/PHD"/>
</dbReference>
<dbReference type="SUPFAM" id="SSF57903">
    <property type="entry name" value="FYVE/PHD zinc finger"/>
    <property type="match status" value="1"/>
</dbReference>
<keyword evidence="1" id="KW-0479">Metal-binding</keyword>
<feature type="region of interest" description="Disordered" evidence="4">
    <location>
        <begin position="153"/>
        <end position="178"/>
    </location>
</feature>
<sequence>MDRLGPIFGRNSSGPPVLWQCIIEYLSSFPEIDISIITGLIETSPAAPEDFDENTKERVALKCLEKLFSPENSLGNVVPPVSRATFTPSLSCDAVLNQIMQVVPFQNLKRPAPKLSKWDGQSFIKHKRDTLPQCSLEKLKDYIFWDDPVSRFDENGPPSLSDGDDKKGNQEGNLTPRINENYNELLLGKDLLPSKRCRDDLVAENPMGVVGYPQLNAKRSKQDATPSCTIQSVEELPIHLCAGSERLEDESQRIMKVTEIEGNNLRKDSQIGEGDKDLCVASRTHGSVDAVGRVELLDNQMENVQNDDADVMVEHKHEDITCQNAPTDESNLVENVSLQKGPSGDVVVDIDQDFTLSSPNSISADGLQQNIDHNVEKADIVHPSMEEIFEFEDEILNNALKKNLFLSSHRIPSQDSNQKAGWTETRSCVKCNQNGQVLVCSASGCPLVVHESCLNCAARFDDKGNFLCPFCAYSVSISEYIKAKDKIILARKKLVAFMRLIGKFAQERRRFPSHSTLNGNEGLVGNQESEHLGREREHQQQSKLNSCDDHPTAENTETDPVNQVEVERDDILKEAVKPQTTDACQELVNSDEEASCIGANDKLIISNDTKEHQTKFSFTPSRRSKRKIIPWTDAEEGMLRKGVEEFTQGDGTIPWKRILEFGSKVFPKNKTARDLKNKWNRMRQDSMKLQQKDDVTAL</sequence>
<accession>A0A6A2YMK6</accession>
<keyword evidence="7" id="KW-1185">Reference proteome</keyword>
<evidence type="ECO:0000313" key="6">
    <source>
        <dbReference type="EMBL" id="KAE8680584.1"/>
    </source>
</evidence>
<feature type="region of interest" description="Disordered" evidence="4">
    <location>
        <begin position="512"/>
        <end position="566"/>
    </location>
</feature>
<dbReference type="InterPro" id="IPR001005">
    <property type="entry name" value="SANT/Myb"/>
</dbReference>
<name>A0A6A2YMK6_HIBSY</name>
<reference evidence="6" key="1">
    <citation type="submission" date="2019-09" db="EMBL/GenBank/DDBJ databases">
        <title>Draft genome information of white flower Hibiscus syriacus.</title>
        <authorList>
            <person name="Kim Y.-M."/>
        </authorList>
    </citation>
    <scope>NUCLEOTIDE SEQUENCE [LARGE SCALE GENOMIC DNA]</scope>
    <source>
        <strain evidence="6">YM2019G1</strain>
    </source>
</reference>
<dbReference type="Gene3D" id="3.30.40.10">
    <property type="entry name" value="Zinc/RING finger domain, C3HC4 (zinc finger)"/>
    <property type="match status" value="1"/>
</dbReference>
<evidence type="ECO:0000313" key="7">
    <source>
        <dbReference type="Proteomes" id="UP000436088"/>
    </source>
</evidence>
<dbReference type="InterPro" id="IPR001965">
    <property type="entry name" value="Znf_PHD"/>
</dbReference>
<feature type="compositionally biased region" description="Basic and acidic residues" evidence="4">
    <location>
        <begin position="528"/>
        <end position="552"/>
    </location>
</feature>
<evidence type="ECO:0000259" key="5">
    <source>
        <dbReference type="PROSITE" id="PS50090"/>
    </source>
</evidence>
<proteinExistence type="predicted"/>
<dbReference type="SMART" id="SM00249">
    <property type="entry name" value="PHD"/>
    <property type="match status" value="1"/>
</dbReference>
<dbReference type="InterPro" id="IPR009057">
    <property type="entry name" value="Homeodomain-like_sf"/>
</dbReference>
<evidence type="ECO:0000256" key="4">
    <source>
        <dbReference type="SAM" id="MobiDB-lite"/>
    </source>
</evidence>
<dbReference type="InterPro" id="IPR011011">
    <property type="entry name" value="Znf_FYVE_PHD"/>
</dbReference>
<evidence type="ECO:0000256" key="2">
    <source>
        <dbReference type="ARBA" id="ARBA00022771"/>
    </source>
</evidence>
<comment type="caution">
    <text evidence="6">The sequence shown here is derived from an EMBL/GenBank/DDBJ whole genome shotgun (WGS) entry which is preliminary data.</text>
</comment>
<protein>
    <recommendedName>
        <fullName evidence="5">Myb-like domain-containing protein</fullName>
    </recommendedName>
</protein>
<dbReference type="AlphaFoldDB" id="A0A6A2YMK6"/>
<keyword evidence="3" id="KW-0862">Zinc</keyword>
<feature type="domain" description="Myb-like" evidence="5">
    <location>
        <begin position="623"/>
        <end position="683"/>
    </location>
</feature>
<dbReference type="EMBL" id="VEPZ02001322">
    <property type="protein sequence ID" value="KAE8680584.1"/>
    <property type="molecule type" value="Genomic_DNA"/>
</dbReference>
<evidence type="ECO:0000256" key="3">
    <source>
        <dbReference type="ARBA" id="ARBA00022833"/>
    </source>
</evidence>
<keyword evidence="2" id="KW-0863">Zinc-finger</keyword>